<sequence>MVERSSLPELLCNTIFKLDLVALSISPNSLPSSLIFLLEDWNDKWSIHDHGKWTKGVELHRHNPTPVILEWEQGGIVNANKKGLRSPMKGDREIPIVKGMSSSSIRDCDTIGDGSAIHVSRDLHPNLIGSISLGGRNLFLFFRSFPFY</sequence>
<accession>W1PWD9</accession>
<proteinExistence type="predicted"/>
<name>W1PWD9_AMBTC</name>
<dbReference type="Proteomes" id="UP000017836">
    <property type="component" value="Unassembled WGS sequence"/>
</dbReference>
<dbReference type="EMBL" id="KI392614">
    <property type="protein sequence ID" value="ERN12468.1"/>
    <property type="molecule type" value="Genomic_DNA"/>
</dbReference>
<dbReference type="Gramene" id="ERN12468">
    <property type="protein sequence ID" value="ERN12468"/>
    <property type="gene ID" value="AMTR_s00025p00160610"/>
</dbReference>
<reference evidence="2" key="1">
    <citation type="journal article" date="2013" name="Science">
        <title>The Amborella genome and the evolution of flowering plants.</title>
        <authorList>
            <consortium name="Amborella Genome Project"/>
        </authorList>
    </citation>
    <scope>NUCLEOTIDE SEQUENCE [LARGE SCALE GENOMIC DNA]</scope>
</reference>
<evidence type="ECO:0000313" key="2">
    <source>
        <dbReference type="Proteomes" id="UP000017836"/>
    </source>
</evidence>
<organism evidence="1 2">
    <name type="scientific">Amborella trichopoda</name>
    <dbReference type="NCBI Taxonomy" id="13333"/>
    <lineage>
        <taxon>Eukaryota</taxon>
        <taxon>Viridiplantae</taxon>
        <taxon>Streptophyta</taxon>
        <taxon>Embryophyta</taxon>
        <taxon>Tracheophyta</taxon>
        <taxon>Spermatophyta</taxon>
        <taxon>Magnoliopsida</taxon>
        <taxon>Amborellales</taxon>
        <taxon>Amborellaceae</taxon>
        <taxon>Amborella</taxon>
    </lineage>
</organism>
<evidence type="ECO:0000313" key="1">
    <source>
        <dbReference type="EMBL" id="ERN12468.1"/>
    </source>
</evidence>
<dbReference type="AlphaFoldDB" id="W1PWD9"/>
<keyword evidence="2" id="KW-1185">Reference proteome</keyword>
<protein>
    <submittedName>
        <fullName evidence="1">Uncharacterized protein</fullName>
    </submittedName>
</protein>
<gene>
    <name evidence="1" type="ORF">AMTR_s00025p00160610</name>
</gene>
<dbReference type="HOGENOM" id="CLU_1761224_0_0_1"/>